<dbReference type="NCBIfam" id="NF002636">
    <property type="entry name" value="PRK02304.1-5"/>
    <property type="match status" value="1"/>
</dbReference>
<evidence type="ECO:0000256" key="4">
    <source>
        <dbReference type="ARBA" id="ARBA00004659"/>
    </source>
</evidence>
<evidence type="ECO:0000256" key="2">
    <source>
        <dbReference type="ARBA" id="ARBA00003968"/>
    </source>
</evidence>
<dbReference type="GO" id="GO:0016208">
    <property type="term" value="F:AMP binding"/>
    <property type="evidence" value="ECO:0007669"/>
    <property type="project" value="TreeGrafter"/>
</dbReference>
<dbReference type="GO" id="GO:0006168">
    <property type="term" value="P:adenine salvage"/>
    <property type="evidence" value="ECO:0007669"/>
    <property type="project" value="InterPro"/>
</dbReference>
<organism evidence="13 14">
    <name type="scientific">Candidatus Auribacter fodinae</name>
    <dbReference type="NCBI Taxonomy" id="2093366"/>
    <lineage>
        <taxon>Bacteria</taxon>
        <taxon>Pseudomonadati</taxon>
        <taxon>Candidatus Auribacterota</taxon>
        <taxon>Candidatus Auribacteria</taxon>
        <taxon>Candidatus Auribacterales</taxon>
        <taxon>Candidatus Auribacteraceae</taxon>
        <taxon>Candidatus Auribacter</taxon>
    </lineage>
</organism>
<evidence type="ECO:0000313" key="14">
    <source>
        <dbReference type="Proteomes" id="UP000266426"/>
    </source>
</evidence>
<dbReference type="SUPFAM" id="SSF53271">
    <property type="entry name" value="PRTase-like"/>
    <property type="match status" value="1"/>
</dbReference>
<evidence type="ECO:0000256" key="10">
    <source>
        <dbReference type="ARBA" id="ARBA00022726"/>
    </source>
</evidence>
<evidence type="ECO:0000313" key="13">
    <source>
        <dbReference type="EMBL" id="RJP59855.1"/>
    </source>
</evidence>
<accession>A0A3A4R188</accession>
<dbReference type="HAMAP" id="MF_00004">
    <property type="entry name" value="Aden_phosphoribosyltr"/>
    <property type="match status" value="1"/>
</dbReference>
<name>A0A3A4R188_9BACT</name>
<comment type="subcellular location">
    <subcellularLocation>
        <location evidence="3 11">Cytoplasm</location>
    </subcellularLocation>
</comment>
<dbReference type="AlphaFoldDB" id="A0A3A4R188"/>
<dbReference type="GO" id="GO:0005737">
    <property type="term" value="C:cytoplasm"/>
    <property type="evidence" value="ECO:0007669"/>
    <property type="project" value="UniProtKB-SubCell"/>
</dbReference>
<protein>
    <recommendedName>
        <fullName evidence="6 11">Adenine phosphoribosyltransferase</fullName>
        <shortName evidence="11">APRT</shortName>
        <ecNumber evidence="6 11">2.4.2.7</ecNumber>
    </recommendedName>
</protein>
<evidence type="ECO:0000256" key="11">
    <source>
        <dbReference type="HAMAP-Rule" id="MF_00004"/>
    </source>
</evidence>
<keyword evidence="7 11" id="KW-0963">Cytoplasm</keyword>
<comment type="pathway">
    <text evidence="4 11">Purine metabolism; AMP biosynthesis via salvage pathway; AMP from adenine: step 1/1.</text>
</comment>
<dbReference type="InterPro" id="IPR005764">
    <property type="entry name" value="Ade_phspho_trans"/>
</dbReference>
<dbReference type="NCBIfam" id="NF002634">
    <property type="entry name" value="PRK02304.1-3"/>
    <property type="match status" value="1"/>
</dbReference>
<dbReference type="InterPro" id="IPR000836">
    <property type="entry name" value="PRTase_dom"/>
</dbReference>
<dbReference type="GO" id="GO:0002055">
    <property type="term" value="F:adenine binding"/>
    <property type="evidence" value="ECO:0007669"/>
    <property type="project" value="TreeGrafter"/>
</dbReference>
<dbReference type="PANTHER" id="PTHR32315:SF3">
    <property type="entry name" value="ADENINE PHOSPHORIBOSYLTRANSFERASE"/>
    <property type="match status" value="1"/>
</dbReference>
<dbReference type="NCBIfam" id="TIGR01090">
    <property type="entry name" value="apt"/>
    <property type="match status" value="1"/>
</dbReference>
<sequence length="171" mass="18828">MSSLSDYIRDIPDFPKKGIIFKDITPLLKSHQAFSTVMNTLYELYKNKKIDYVAGIESRGFIIGSALANKLGAGFVPIRKKGKLPYKTISLTYDLEYGSDTIEIHEDAFAPGDRVLLVDDLIATGGTLKAAAELIGKLDANLIDIAVVVELCFLKGRETLGSYPLYSLLTY</sequence>
<keyword evidence="10 11" id="KW-0660">Purine salvage</keyword>
<comment type="catalytic activity">
    <reaction evidence="1 11">
        <text>AMP + diphosphate = 5-phospho-alpha-D-ribose 1-diphosphate + adenine</text>
        <dbReference type="Rhea" id="RHEA:16609"/>
        <dbReference type="ChEBI" id="CHEBI:16708"/>
        <dbReference type="ChEBI" id="CHEBI:33019"/>
        <dbReference type="ChEBI" id="CHEBI:58017"/>
        <dbReference type="ChEBI" id="CHEBI:456215"/>
        <dbReference type="EC" id="2.4.2.7"/>
    </reaction>
</comment>
<evidence type="ECO:0000259" key="12">
    <source>
        <dbReference type="Pfam" id="PF00156"/>
    </source>
</evidence>
<dbReference type="EMBL" id="QZJZ01000040">
    <property type="protein sequence ID" value="RJP59855.1"/>
    <property type="molecule type" value="Genomic_DNA"/>
</dbReference>
<dbReference type="Pfam" id="PF00156">
    <property type="entry name" value="Pribosyltran"/>
    <property type="match status" value="1"/>
</dbReference>
<comment type="function">
    <text evidence="2 11">Catalyzes a salvage reaction resulting in the formation of AMP, that is energically less costly than de novo synthesis.</text>
</comment>
<comment type="caution">
    <text evidence="13">The sequence shown here is derived from an EMBL/GenBank/DDBJ whole genome shotgun (WGS) entry which is preliminary data.</text>
</comment>
<dbReference type="CDD" id="cd06223">
    <property type="entry name" value="PRTases_typeI"/>
    <property type="match status" value="1"/>
</dbReference>
<evidence type="ECO:0000256" key="8">
    <source>
        <dbReference type="ARBA" id="ARBA00022676"/>
    </source>
</evidence>
<evidence type="ECO:0000256" key="5">
    <source>
        <dbReference type="ARBA" id="ARBA00008391"/>
    </source>
</evidence>
<dbReference type="InterPro" id="IPR029057">
    <property type="entry name" value="PRTase-like"/>
</dbReference>
<dbReference type="GO" id="GO:0006166">
    <property type="term" value="P:purine ribonucleoside salvage"/>
    <property type="evidence" value="ECO:0007669"/>
    <property type="project" value="UniProtKB-UniRule"/>
</dbReference>
<comment type="similarity">
    <text evidence="5 11">Belongs to the purine/pyrimidine phosphoribosyltransferase family.</text>
</comment>
<dbReference type="EC" id="2.4.2.7" evidence="6 11"/>
<dbReference type="UniPathway" id="UPA00588">
    <property type="reaction ID" value="UER00646"/>
</dbReference>
<evidence type="ECO:0000256" key="7">
    <source>
        <dbReference type="ARBA" id="ARBA00022490"/>
    </source>
</evidence>
<evidence type="ECO:0000256" key="6">
    <source>
        <dbReference type="ARBA" id="ARBA00011893"/>
    </source>
</evidence>
<reference evidence="13 14" key="1">
    <citation type="journal article" date="2017" name="ISME J.">
        <title>Energy and carbon metabolisms in a deep terrestrial subsurface fluid microbial community.</title>
        <authorList>
            <person name="Momper L."/>
            <person name="Jungbluth S.P."/>
            <person name="Lee M.D."/>
            <person name="Amend J.P."/>
        </authorList>
    </citation>
    <scope>NUCLEOTIDE SEQUENCE [LARGE SCALE GENOMIC DNA]</scope>
    <source>
        <strain evidence="13">SURF_26</strain>
    </source>
</reference>
<evidence type="ECO:0000256" key="1">
    <source>
        <dbReference type="ARBA" id="ARBA00000868"/>
    </source>
</evidence>
<keyword evidence="8 11" id="KW-0328">Glycosyltransferase</keyword>
<proteinExistence type="inferred from homology"/>
<dbReference type="InterPro" id="IPR050054">
    <property type="entry name" value="UPRTase/APRTase"/>
</dbReference>
<feature type="domain" description="Phosphoribosyltransferase" evidence="12">
    <location>
        <begin position="27"/>
        <end position="149"/>
    </location>
</feature>
<keyword evidence="9 11" id="KW-0808">Transferase</keyword>
<comment type="subunit">
    <text evidence="11">Homodimer.</text>
</comment>
<dbReference type="PANTHER" id="PTHR32315">
    <property type="entry name" value="ADENINE PHOSPHORIBOSYLTRANSFERASE"/>
    <property type="match status" value="1"/>
</dbReference>
<evidence type="ECO:0000256" key="9">
    <source>
        <dbReference type="ARBA" id="ARBA00022679"/>
    </source>
</evidence>
<gene>
    <name evidence="11" type="primary">apt</name>
    <name evidence="13" type="ORF">C4541_05210</name>
</gene>
<dbReference type="FunFam" id="3.40.50.2020:FF:000021">
    <property type="entry name" value="Adenine phosphoribosyltransferase"/>
    <property type="match status" value="1"/>
</dbReference>
<dbReference type="Gene3D" id="3.40.50.2020">
    <property type="match status" value="1"/>
</dbReference>
<dbReference type="Proteomes" id="UP000266426">
    <property type="component" value="Unassembled WGS sequence"/>
</dbReference>
<dbReference type="GO" id="GO:0044209">
    <property type="term" value="P:AMP salvage"/>
    <property type="evidence" value="ECO:0007669"/>
    <property type="project" value="UniProtKB-UniRule"/>
</dbReference>
<evidence type="ECO:0000256" key="3">
    <source>
        <dbReference type="ARBA" id="ARBA00004496"/>
    </source>
</evidence>
<dbReference type="GO" id="GO:0003999">
    <property type="term" value="F:adenine phosphoribosyltransferase activity"/>
    <property type="evidence" value="ECO:0007669"/>
    <property type="project" value="UniProtKB-UniRule"/>
</dbReference>